<accession>A0A7S0MVI1</accession>
<protein>
    <submittedName>
        <fullName evidence="1">Uncharacterized protein</fullName>
    </submittedName>
</protein>
<organism evidence="1">
    <name type="scientific">Cryptomonas curvata</name>
    <dbReference type="NCBI Taxonomy" id="233186"/>
    <lineage>
        <taxon>Eukaryota</taxon>
        <taxon>Cryptophyceae</taxon>
        <taxon>Cryptomonadales</taxon>
        <taxon>Cryptomonadaceae</taxon>
        <taxon>Cryptomonas</taxon>
    </lineage>
</organism>
<sequence>MRGAQCVSLPVNCLVTNTLEVPTLAETAMRRKEKSWHVQRGWGEEVFPSEGTNREESNQTQMLAQMARRFHWLPVWPGPRLHRQDSGPCTLSRQMSRSEEDRVCPETGYAERNPSTALILVAAAGPGPGPGCFEQGWQGRGVAGVAGRQKVATPAGSRGAAKKSGSLFY</sequence>
<dbReference type="AlphaFoldDB" id="A0A7S0MVI1"/>
<name>A0A7S0MVI1_9CRYP</name>
<proteinExistence type="predicted"/>
<evidence type="ECO:0000313" key="1">
    <source>
        <dbReference type="EMBL" id="CAD8649278.1"/>
    </source>
</evidence>
<dbReference type="EMBL" id="HBEZ01047209">
    <property type="protein sequence ID" value="CAD8649278.1"/>
    <property type="molecule type" value="Transcribed_RNA"/>
</dbReference>
<gene>
    <name evidence="1" type="ORF">CCUR1050_LOCUS25998</name>
</gene>
<reference evidence="1" key="1">
    <citation type="submission" date="2021-01" db="EMBL/GenBank/DDBJ databases">
        <authorList>
            <person name="Corre E."/>
            <person name="Pelletier E."/>
            <person name="Niang G."/>
            <person name="Scheremetjew M."/>
            <person name="Finn R."/>
            <person name="Kale V."/>
            <person name="Holt S."/>
            <person name="Cochrane G."/>
            <person name="Meng A."/>
            <person name="Brown T."/>
            <person name="Cohen L."/>
        </authorList>
    </citation>
    <scope>NUCLEOTIDE SEQUENCE</scope>
    <source>
        <strain evidence="1">CCAP979/52</strain>
    </source>
</reference>